<comment type="catalytic activity">
    <reaction evidence="10">
        <text>gamma-L-glutamyl-L-cysteine + glycine + ATP = glutathione + ADP + phosphate + H(+)</text>
        <dbReference type="Rhea" id="RHEA:13557"/>
        <dbReference type="ChEBI" id="CHEBI:15378"/>
        <dbReference type="ChEBI" id="CHEBI:30616"/>
        <dbReference type="ChEBI" id="CHEBI:43474"/>
        <dbReference type="ChEBI" id="CHEBI:57305"/>
        <dbReference type="ChEBI" id="CHEBI:57925"/>
        <dbReference type="ChEBI" id="CHEBI:58173"/>
        <dbReference type="ChEBI" id="CHEBI:456216"/>
        <dbReference type="EC" id="6.3.2.3"/>
    </reaction>
</comment>
<evidence type="ECO:0000256" key="5">
    <source>
        <dbReference type="ARBA" id="ARBA00022723"/>
    </source>
</evidence>
<dbReference type="InterPro" id="IPR004218">
    <property type="entry name" value="GSHS_ATP-bd"/>
</dbReference>
<dbReference type="PANTHER" id="PTHR21621">
    <property type="entry name" value="RIBOSOMAL PROTEIN S6 MODIFICATION PROTEIN"/>
    <property type="match status" value="1"/>
</dbReference>
<dbReference type="GO" id="GO:0004363">
    <property type="term" value="F:glutathione synthase activity"/>
    <property type="evidence" value="ECO:0007669"/>
    <property type="project" value="UniProtKB-UniRule"/>
</dbReference>
<comment type="cofactor">
    <cofactor evidence="2">
        <name>Mg(2+)</name>
        <dbReference type="ChEBI" id="CHEBI:18420"/>
    </cofactor>
</comment>
<dbReference type="RefSeq" id="WP_116688382.1">
    <property type="nucleotide sequence ID" value="NZ_CAWNYD010000009.1"/>
</dbReference>
<dbReference type="Proteomes" id="UP000244906">
    <property type="component" value="Unassembled WGS sequence"/>
</dbReference>
<dbReference type="OrthoDB" id="9785415at2"/>
<dbReference type="Gene3D" id="3.30.470.20">
    <property type="entry name" value="ATP-grasp fold, B domain"/>
    <property type="match status" value="1"/>
</dbReference>
<evidence type="ECO:0000256" key="7">
    <source>
        <dbReference type="ARBA" id="ARBA00022840"/>
    </source>
</evidence>
<keyword evidence="7 10" id="KW-0067">ATP-binding</keyword>
<protein>
    <recommendedName>
        <fullName evidence="10">Glutathione synthetase</fullName>
        <ecNumber evidence="10">6.3.2.3</ecNumber>
    </recommendedName>
    <alternativeName>
        <fullName evidence="10">GSH synthetase</fullName>
        <shortName evidence="10">GSH-S</shortName>
        <shortName evidence="10">GSHase</shortName>
    </alternativeName>
    <alternativeName>
        <fullName evidence="10">Glutathione synthase</fullName>
    </alternativeName>
</protein>
<dbReference type="InterPro" id="IPR016185">
    <property type="entry name" value="PreATP-grasp_dom_sf"/>
</dbReference>
<keyword evidence="9" id="KW-0464">Manganese</keyword>
<dbReference type="InterPro" id="IPR004215">
    <property type="entry name" value="GSHS_N"/>
</dbReference>
<evidence type="ECO:0000256" key="6">
    <source>
        <dbReference type="ARBA" id="ARBA00022741"/>
    </source>
</evidence>
<evidence type="ECO:0000313" key="12">
    <source>
        <dbReference type="EMBL" id="PVZ65641.1"/>
    </source>
</evidence>
<gene>
    <name evidence="10" type="primary">gshB</name>
    <name evidence="12" type="ORF">DC094_17290</name>
</gene>
<evidence type="ECO:0000256" key="2">
    <source>
        <dbReference type="ARBA" id="ARBA00001946"/>
    </source>
</evidence>
<dbReference type="Pfam" id="PF02951">
    <property type="entry name" value="GSH-S_N"/>
    <property type="match status" value="1"/>
</dbReference>
<dbReference type="Gene3D" id="3.30.1490.20">
    <property type="entry name" value="ATP-grasp fold, A domain"/>
    <property type="match status" value="1"/>
</dbReference>
<sequence length="352" mass="39275">MKICFLMYPWQRISPETDTTLRLIHESAARGHTVAICTPGNLTMRESIVYGFCDVLVRGDKKLPEKSQVFYKNAQFKRSKLPMGGFDAIFMRANPPLEVMSLNFLDSVKQDTFIMNSLEGLRVANNKLYTASFSGAANRFVPATHVSKNRDYLERVLLDSDSERMILKPLNGFGGKGVIVLEKSAKKSFKSLLDFYIGDDPGNYVILQEYVEGAELGDIRVLMLNGQAIGAMRRIPAEDDVRSNIHAGGREVKHILTPEQLALCQAIGPKLVADGLHFVGLDLIGDKLIEVNVMSPGGITRINRLNRCKLQKQVMDFIEAQVVLRENEAADRAHKVHLKTTLRQVITDADAN</sequence>
<evidence type="ECO:0000256" key="8">
    <source>
        <dbReference type="ARBA" id="ARBA00022842"/>
    </source>
</evidence>
<accession>A0A2V1GSZ9</accession>
<dbReference type="InterPro" id="IPR011761">
    <property type="entry name" value="ATP-grasp"/>
</dbReference>
<evidence type="ECO:0000259" key="11">
    <source>
        <dbReference type="PROSITE" id="PS50975"/>
    </source>
</evidence>
<evidence type="ECO:0000256" key="4">
    <source>
        <dbReference type="ARBA" id="ARBA00022684"/>
    </source>
</evidence>
<dbReference type="Pfam" id="PF02955">
    <property type="entry name" value="GSH-S_ATP"/>
    <property type="match status" value="1"/>
</dbReference>
<dbReference type="NCBIfam" id="NF009110">
    <property type="entry name" value="PRK12458.1"/>
    <property type="match status" value="1"/>
</dbReference>
<keyword evidence="3 10" id="KW-0436">Ligase</keyword>
<name>A0A2V1GSZ9_9GAMM</name>
<dbReference type="GO" id="GO:0046872">
    <property type="term" value="F:metal ion binding"/>
    <property type="evidence" value="ECO:0007669"/>
    <property type="project" value="UniProtKB-KW"/>
</dbReference>
<keyword evidence="6 10" id="KW-0547">Nucleotide-binding</keyword>
<comment type="caution">
    <text evidence="12">The sequence shown here is derived from an EMBL/GenBank/DDBJ whole genome shotgun (WGS) entry which is preliminary data.</text>
</comment>
<proteinExistence type="inferred from homology"/>
<dbReference type="InterPro" id="IPR006284">
    <property type="entry name" value="Glut_synth_pro"/>
</dbReference>
<dbReference type="GO" id="GO:0005524">
    <property type="term" value="F:ATP binding"/>
    <property type="evidence" value="ECO:0007669"/>
    <property type="project" value="UniProtKB-UniRule"/>
</dbReference>
<dbReference type="GO" id="GO:0005737">
    <property type="term" value="C:cytoplasm"/>
    <property type="evidence" value="ECO:0007669"/>
    <property type="project" value="TreeGrafter"/>
</dbReference>
<dbReference type="EMBL" id="QDDL01000009">
    <property type="protein sequence ID" value="PVZ65641.1"/>
    <property type="molecule type" value="Genomic_DNA"/>
</dbReference>
<keyword evidence="4 10" id="KW-0317">Glutathione biosynthesis</keyword>
<keyword evidence="8" id="KW-0460">Magnesium</keyword>
<evidence type="ECO:0000256" key="1">
    <source>
        <dbReference type="ARBA" id="ARBA00001936"/>
    </source>
</evidence>
<organism evidence="12 13">
    <name type="scientific">Pelagibaculum spongiae</name>
    <dbReference type="NCBI Taxonomy" id="2080658"/>
    <lineage>
        <taxon>Bacteria</taxon>
        <taxon>Pseudomonadati</taxon>
        <taxon>Pseudomonadota</taxon>
        <taxon>Gammaproteobacteria</taxon>
        <taxon>Oceanospirillales</taxon>
        <taxon>Pelagibaculum</taxon>
    </lineage>
</organism>
<keyword evidence="5" id="KW-0479">Metal-binding</keyword>
<evidence type="ECO:0000313" key="13">
    <source>
        <dbReference type="Proteomes" id="UP000244906"/>
    </source>
</evidence>
<dbReference type="UniPathway" id="UPA00142">
    <property type="reaction ID" value="UER00210"/>
</dbReference>
<dbReference type="InterPro" id="IPR013815">
    <property type="entry name" value="ATP_grasp_subdomain_1"/>
</dbReference>
<dbReference type="PANTHER" id="PTHR21621:SF4">
    <property type="entry name" value="GLUTATHIONE SYNTHETASE"/>
    <property type="match status" value="1"/>
</dbReference>
<evidence type="ECO:0000256" key="10">
    <source>
        <dbReference type="HAMAP-Rule" id="MF_00162"/>
    </source>
</evidence>
<feature type="domain" description="ATP-grasp" evidence="11">
    <location>
        <begin position="131"/>
        <end position="319"/>
    </location>
</feature>
<comment type="cofactor">
    <cofactor evidence="1">
        <name>Mn(2+)</name>
        <dbReference type="ChEBI" id="CHEBI:29035"/>
    </cofactor>
</comment>
<reference evidence="12 13" key="1">
    <citation type="submission" date="2018-04" db="EMBL/GenBank/DDBJ databases">
        <title>Thalassorhabdus spongiae gen. nov., sp. nov., isolated from a marine sponge in South-West Iceland.</title>
        <authorList>
            <person name="Knobloch S."/>
            <person name="Daussin A."/>
            <person name="Johannsson R."/>
            <person name="Marteinsson V.T."/>
        </authorList>
    </citation>
    <scope>NUCLEOTIDE SEQUENCE [LARGE SCALE GENOMIC DNA]</scope>
    <source>
        <strain evidence="12 13">Hp12</strain>
    </source>
</reference>
<comment type="pathway">
    <text evidence="10">Sulfur metabolism; glutathione biosynthesis; glutathione from L-cysteine and L-glutamate: step 2/2.</text>
</comment>
<dbReference type="EC" id="6.3.2.3" evidence="10"/>
<dbReference type="SUPFAM" id="SSF56059">
    <property type="entry name" value="Glutathione synthetase ATP-binding domain-like"/>
    <property type="match status" value="1"/>
</dbReference>
<keyword evidence="13" id="KW-1185">Reference proteome</keyword>
<dbReference type="SUPFAM" id="SSF52440">
    <property type="entry name" value="PreATP-grasp domain"/>
    <property type="match status" value="1"/>
</dbReference>
<dbReference type="PROSITE" id="PS50975">
    <property type="entry name" value="ATP_GRASP"/>
    <property type="match status" value="1"/>
</dbReference>
<evidence type="ECO:0000256" key="9">
    <source>
        <dbReference type="ARBA" id="ARBA00023211"/>
    </source>
</evidence>
<comment type="similarity">
    <text evidence="10">Belongs to the prokaryotic GSH synthase family.</text>
</comment>
<dbReference type="HAMAP" id="MF_00162">
    <property type="entry name" value="GSH_S"/>
    <property type="match status" value="1"/>
</dbReference>
<evidence type="ECO:0000256" key="3">
    <source>
        <dbReference type="ARBA" id="ARBA00022598"/>
    </source>
</evidence>
<dbReference type="Gene3D" id="3.40.50.20">
    <property type="match status" value="1"/>
</dbReference>
<dbReference type="AlphaFoldDB" id="A0A2V1GSZ9"/>